<dbReference type="Proteomes" id="UP000196534">
    <property type="component" value="Unassembled WGS sequence"/>
</dbReference>
<dbReference type="RefSeq" id="WP_087586046.1">
    <property type="nucleotide sequence ID" value="NZ_CABMKP010000007.1"/>
</dbReference>
<protein>
    <recommendedName>
        <fullName evidence="2">Mop domain-containing protein</fullName>
    </recommendedName>
</protein>
<reference evidence="3 4" key="1">
    <citation type="submission" date="2017-04" db="EMBL/GenBank/DDBJ databases">
        <title>Complete genome of Campylobacter concisus ATCC 33237T and draft genomes for an additional eight well characterized C. concisus strains.</title>
        <authorList>
            <person name="Cornelius A.J."/>
            <person name="Miller W.G."/>
            <person name="Lastovica A.J."/>
            <person name="On S.L."/>
            <person name="French N.P."/>
            <person name="Vandenberg O."/>
            <person name="Biggs P.J."/>
        </authorList>
    </citation>
    <scope>NUCLEOTIDE SEQUENCE [LARGE SCALE GENOMIC DNA]</scope>
    <source>
        <strain evidence="3 4">Lasto205.94</strain>
    </source>
</reference>
<dbReference type="GO" id="GO:0015689">
    <property type="term" value="P:molybdate ion transport"/>
    <property type="evidence" value="ECO:0007669"/>
    <property type="project" value="InterPro"/>
</dbReference>
<dbReference type="InterPro" id="IPR008995">
    <property type="entry name" value="Mo/tungstate-bd_C_term_dom"/>
</dbReference>
<dbReference type="InterPro" id="IPR004606">
    <property type="entry name" value="Mop_domain"/>
</dbReference>
<evidence type="ECO:0000259" key="2">
    <source>
        <dbReference type="PROSITE" id="PS51866"/>
    </source>
</evidence>
<feature type="domain" description="Mop" evidence="2">
    <location>
        <begin position="64"/>
        <end position="129"/>
    </location>
</feature>
<evidence type="ECO:0000313" key="4">
    <source>
        <dbReference type="Proteomes" id="UP000196534"/>
    </source>
</evidence>
<sequence>MIRAKIVGILTKDDVSLFELKGLNLEANLFMLVLNEASKFALDDEISLGFKSSDVILAKNKLDASSLENELKCVVQTINFGEILSVVSLKCGEIYFEAIISNHALKTMNVGENDEVFAYIKSTSIHISTQK</sequence>
<proteinExistence type="predicted"/>
<name>A0A1Y5NCP3_9BACT</name>
<keyword evidence="1" id="KW-0500">Molybdenum</keyword>
<dbReference type="PROSITE" id="PS51866">
    <property type="entry name" value="MOP"/>
    <property type="match status" value="1"/>
</dbReference>
<dbReference type="EMBL" id="NDYR01000007">
    <property type="protein sequence ID" value="OUT18646.1"/>
    <property type="molecule type" value="Genomic_DNA"/>
</dbReference>
<dbReference type="Gene3D" id="2.40.50.100">
    <property type="match status" value="1"/>
</dbReference>
<organism evidence="3 4">
    <name type="scientific">Campylobacter concisus</name>
    <dbReference type="NCBI Taxonomy" id="199"/>
    <lineage>
        <taxon>Bacteria</taxon>
        <taxon>Pseudomonadati</taxon>
        <taxon>Campylobacterota</taxon>
        <taxon>Epsilonproteobacteria</taxon>
        <taxon>Campylobacterales</taxon>
        <taxon>Campylobacteraceae</taxon>
        <taxon>Campylobacter</taxon>
    </lineage>
</organism>
<evidence type="ECO:0000313" key="3">
    <source>
        <dbReference type="EMBL" id="OUT18646.1"/>
    </source>
</evidence>
<comment type="caution">
    <text evidence="3">The sequence shown here is derived from an EMBL/GenBank/DDBJ whole genome shotgun (WGS) entry which is preliminary data.</text>
</comment>
<dbReference type="SUPFAM" id="SSF50331">
    <property type="entry name" value="MOP-like"/>
    <property type="match status" value="1"/>
</dbReference>
<evidence type="ECO:0000256" key="1">
    <source>
        <dbReference type="PROSITE-ProRule" id="PRU01213"/>
    </source>
</evidence>
<dbReference type="AlphaFoldDB" id="A0A1Y5NCP3"/>
<accession>A0A1Y5NCP3</accession>
<gene>
    <name evidence="3" type="ORF">B9N61_04105</name>
</gene>